<reference evidence="2 3" key="1">
    <citation type="journal article" date="2015" name="Genome Biol. Evol.">
        <title>Comparative Genomics of a Bacterivorous Green Alga Reveals Evolutionary Causalities and Consequences of Phago-Mixotrophic Mode of Nutrition.</title>
        <authorList>
            <person name="Burns J.A."/>
            <person name="Paasch A."/>
            <person name="Narechania A."/>
            <person name="Kim E."/>
        </authorList>
    </citation>
    <scope>NUCLEOTIDE SEQUENCE [LARGE SCALE GENOMIC DNA]</scope>
    <source>
        <strain evidence="2 3">PLY_AMNH</strain>
    </source>
</reference>
<keyword evidence="3" id="KW-1185">Reference proteome</keyword>
<accession>A0AAE0KYN0</accession>
<evidence type="ECO:0000256" key="1">
    <source>
        <dbReference type="SAM" id="MobiDB-lite"/>
    </source>
</evidence>
<gene>
    <name evidence="2" type="ORF">CYMTET_25693</name>
</gene>
<evidence type="ECO:0000313" key="2">
    <source>
        <dbReference type="EMBL" id="KAK3265638.1"/>
    </source>
</evidence>
<evidence type="ECO:0000313" key="3">
    <source>
        <dbReference type="Proteomes" id="UP001190700"/>
    </source>
</evidence>
<proteinExistence type="predicted"/>
<comment type="caution">
    <text evidence="2">The sequence shown here is derived from an EMBL/GenBank/DDBJ whole genome shotgun (WGS) entry which is preliminary data.</text>
</comment>
<dbReference type="Proteomes" id="UP001190700">
    <property type="component" value="Unassembled WGS sequence"/>
</dbReference>
<organism evidence="2 3">
    <name type="scientific">Cymbomonas tetramitiformis</name>
    <dbReference type="NCBI Taxonomy" id="36881"/>
    <lineage>
        <taxon>Eukaryota</taxon>
        <taxon>Viridiplantae</taxon>
        <taxon>Chlorophyta</taxon>
        <taxon>Pyramimonadophyceae</taxon>
        <taxon>Pyramimonadales</taxon>
        <taxon>Pyramimonadaceae</taxon>
        <taxon>Cymbomonas</taxon>
    </lineage>
</organism>
<feature type="region of interest" description="Disordered" evidence="1">
    <location>
        <begin position="1"/>
        <end position="62"/>
    </location>
</feature>
<protein>
    <submittedName>
        <fullName evidence="2">Uncharacterized protein</fullName>
    </submittedName>
</protein>
<name>A0AAE0KYN0_9CHLO</name>
<dbReference type="EMBL" id="LGRX02013776">
    <property type="protein sequence ID" value="KAK3265638.1"/>
    <property type="molecule type" value="Genomic_DNA"/>
</dbReference>
<sequence length="84" mass="9435">MNLCWKKDPSYAPMAIATGPKEAQDADHRSSDDGPPPEEVVEKEEVEKEVGEKEEEKEEVEKEVEMGMSTLVNLSMLGELWVSQ</sequence>
<dbReference type="AlphaFoldDB" id="A0AAE0KYN0"/>
<feature type="compositionally biased region" description="Basic and acidic residues" evidence="1">
    <location>
        <begin position="22"/>
        <end position="32"/>
    </location>
</feature>